<proteinExistence type="predicted"/>
<protein>
    <submittedName>
        <fullName evidence="1">Uncharacterized protein</fullName>
    </submittedName>
</protein>
<reference evidence="1" key="2">
    <citation type="submission" date="2020-11" db="EMBL/GenBank/DDBJ databases">
        <authorList>
            <person name="McCartney M.A."/>
            <person name="Auch B."/>
            <person name="Kono T."/>
            <person name="Mallez S."/>
            <person name="Becker A."/>
            <person name="Gohl D.M."/>
            <person name="Silverstein K.A.T."/>
            <person name="Koren S."/>
            <person name="Bechman K.B."/>
            <person name="Herman A."/>
            <person name="Abrahante J.E."/>
            <person name="Garbe J."/>
        </authorList>
    </citation>
    <scope>NUCLEOTIDE SEQUENCE</scope>
    <source>
        <strain evidence="1">Duluth1</strain>
        <tissue evidence="1">Whole animal</tissue>
    </source>
</reference>
<sequence length="100" mass="11718">MLSNRWYCFAPVTATFYRECNLYMAKERGRIITKYEIAELSGKSYLKSMIHAGFRKAGMLSFDATEVSNEIILPSQSIPIENMQYRRIKHDNERTIRSKT</sequence>
<name>A0A9D4FIE7_DREPO</name>
<dbReference type="Proteomes" id="UP000828390">
    <property type="component" value="Unassembled WGS sequence"/>
</dbReference>
<accession>A0A9D4FIE7</accession>
<keyword evidence="2" id="KW-1185">Reference proteome</keyword>
<comment type="caution">
    <text evidence="1">The sequence shown here is derived from an EMBL/GenBank/DDBJ whole genome shotgun (WGS) entry which is preliminary data.</text>
</comment>
<evidence type="ECO:0000313" key="1">
    <source>
        <dbReference type="EMBL" id="KAH3798556.1"/>
    </source>
</evidence>
<dbReference type="EMBL" id="JAIWYP010000007">
    <property type="protein sequence ID" value="KAH3798556.1"/>
    <property type="molecule type" value="Genomic_DNA"/>
</dbReference>
<reference evidence="1" key="1">
    <citation type="journal article" date="2019" name="bioRxiv">
        <title>The Genome of the Zebra Mussel, Dreissena polymorpha: A Resource for Invasive Species Research.</title>
        <authorList>
            <person name="McCartney M.A."/>
            <person name="Auch B."/>
            <person name="Kono T."/>
            <person name="Mallez S."/>
            <person name="Zhang Y."/>
            <person name="Obille A."/>
            <person name="Becker A."/>
            <person name="Abrahante J.E."/>
            <person name="Garbe J."/>
            <person name="Badalamenti J.P."/>
            <person name="Herman A."/>
            <person name="Mangelson H."/>
            <person name="Liachko I."/>
            <person name="Sullivan S."/>
            <person name="Sone E.D."/>
            <person name="Koren S."/>
            <person name="Silverstein K.A.T."/>
            <person name="Beckman K.B."/>
            <person name="Gohl D.M."/>
        </authorList>
    </citation>
    <scope>NUCLEOTIDE SEQUENCE</scope>
    <source>
        <strain evidence="1">Duluth1</strain>
        <tissue evidence="1">Whole animal</tissue>
    </source>
</reference>
<evidence type="ECO:0000313" key="2">
    <source>
        <dbReference type="Proteomes" id="UP000828390"/>
    </source>
</evidence>
<gene>
    <name evidence="1" type="ORF">DPMN_152156</name>
</gene>
<dbReference type="AlphaFoldDB" id="A0A9D4FIE7"/>
<organism evidence="1 2">
    <name type="scientific">Dreissena polymorpha</name>
    <name type="common">Zebra mussel</name>
    <name type="synonym">Mytilus polymorpha</name>
    <dbReference type="NCBI Taxonomy" id="45954"/>
    <lineage>
        <taxon>Eukaryota</taxon>
        <taxon>Metazoa</taxon>
        <taxon>Spiralia</taxon>
        <taxon>Lophotrochozoa</taxon>
        <taxon>Mollusca</taxon>
        <taxon>Bivalvia</taxon>
        <taxon>Autobranchia</taxon>
        <taxon>Heteroconchia</taxon>
        <taxon>Euheterodonta</taxon>
        <taxon>Imparidentia</taxon>
        <taxon>Neoheterodontei</taxon>
        <taxon>Myida</taxon>
        <taxon>Dreissenoidea</taxon>
        <taxon>Dreissenidae</taxon>
        <taxon>Dreissena</taxon>
    </lineage>
</organism>